<feature type="compositionally biased region" description="Polar residues" evidence="1">
    <location>
        <begin position="665"/>
        <end position="685"/>
    </location>
</feature>
<reference evidence="3" key="2">
    <citation type="journal article" date="2018" name="Nat. Commun.">
        <title>Extreme sensitivity to ultraviolet light in the fungal pathogen causing white-nose syndrome of bats.</title>
        <authorList>
            <person name="Palmer J.M."/>
            <person name="Drees K.P."/>
            <person name="Foster J.T."/>
            <person name="Lindner D.L."/>
        </authorList>
    </citation>
    <scope>NUCLEOTIDE SEQUENCE [LARGE SCALE GENOMIC DNA]</scope>
    <source>
        <strain evidence="3">UAMH 10579</strain>
    </source>
</reference>
<dbReference type="EMBL" id="KV460258">
    <property type="protein sequence ID" value="OBT93082.1"/>
    <property type="molecule type" value="Genomic_DNA"/>
</dbReference>
<sequence>MDDPWGSPWADEAPGTAKKLDEARPKPIVIATQKELPFDSGPRSPWDDDGDDEEWSANLDNVVQSQRTSIIQNADEGWSYHQSNAREPLRRDEAATTGAGSPWVPLSHEAGESPKQDLQRGRGEQSFDDPWAQADVQTEAELSPNLTQQAQEPAKKIDADPYHSRQELGKIADDVPPQEEHQLEPPVKDSIQPETFPSPDSGNKSPVIESPGHKESDAGDNIPQPPGSETPDKDATQSSRPSLSLSEHSHHHEEINGSPHTPPDGESNPITVGTKDTSKVKELVQLFDGLAVESPSTPDGRSNEDLPLASSESTLEEPSPAETEDEFGDFEDGVSFVSASADSDEPEVSTDAPTPVQSSKTPEKAIISRPEERRTFERGSIKFDIDKSIVDQLYSDKEALPESTNYGPSDVDIPITDSLLTVEQRKVWYRISRYGTMRKHNSGDDDAYVRMGWQDSKVREKTLDIVHKWMEEGRLGSGMALGGVGRVEAMFSWGKPGQAPNTEALHIARKASQSSKARQPALPISPPRQSAPDVKPVHKRQKSSVGSIKSIVSSPVEQSPRFSWSAAQPASPDVATAITSASSESHSESFRQEPVMPPISKAFESPSPVPVPIEPLKPKPAAPPAPEQHKDVIPKSNDDDDEWGEMVASPATPNFPSLPGFPSPIQVNAPSTTTPHLSHVGMSNNHVRKHFRNSSLGNQANGSTPPKPFDMDDFVPKASNRSSLGDLSKLTSSSGDPWANADFSFFESPSTAPTSVPASKPPSYASKPLPFASKPTPVARHATQALNTKSGESTSPQIPSALAAGRKSKAELEQDKIVRDIINGLPDLSYMLR</sequence>
<feature type="region of interest" description="Disordered" evidence="1">
    <location>
        <begin position="1"/>
        <end position="372"/>
    </location>
</feature>
<feature type="compositionally biased region" description="Low complexity" evidence="1">
    <location>
        <begin position="748"/>
        <end position="768"/>
    </location>
</feature>
<protein>
    <submittedName>
        <fullName evidence="2">Uncharacterized protein</fullName>
    </submittedName>
</protein>
<feature type="compositionally biased region" description="Basic and acidic residues" evidence="1">
    <location>
        <begin position="153"/>
        <end position="187"/>
    </location>
</feature>
<dbReference type="RefSeq" id="XP_018126815.1">
    <property type="nucleotide sequence ID" value="XM_018278428.2"/>
</dbReference>
<dbReference type="STRING" id="342668.A0A1B8GB78"/>
<feature type="compositionally biased region" description="Polar residues" evidence="1">
    <location>
        <begin position="351"/>
        <end position="360"/>
    </location>
</feature>
<evidence type="ECO:0000313" key="2">
    <source>
        <dbReference type="EMBL" id="OBT93082.1"/>
    </source>
</evidence>
<feature type="compositionally biased region" description="Polar residues" evidence="1">
    <location>
        <begin position="58"/>
        <end position="72"/>
    </location>
</feature>
<dbReference type="Proteomes" id="UP000091956">
    <property type="component" value="Unassembled WGS sequence"/>
</dbReference>
<dbReference type="AlphaFoldDB" id="A0A1B8GB78"/>
<organism evidence="2 3">
    <name type="scientific">Pseudogymnoascus verrucosus</name>
    <dbReference type="NCBI Taxonomy" id="342668"/>
    <lineage>
        <taxon>Eukaryota</taxon>
        <taxon>Fungi</taxon>
        <taxon>Dikarya</taxon>
        <taxon>Ascomycota</taxon>
        <taxon>Pezizomycotina</taxon>
        <taxon>Leotiomycetes</taxon>
        <taxon>Thelebolales</taxon>
        <taxon>Thelebolaceae</taxon>
        <taxon>Pseudogymnoascus</taxon>
    </lineage>
</organism>
<feature type="compositionally biased region" description="Polar residues" evidence="1">
    <location>
        <begin position="693"/>
        <end position="704"/>
    </location>
</feature>
<dbReference type="GeneID" id="28842397"/>
<feature type="compositionally biased region" description="Polar residues" evidence="1">
    <location>
        <begin position="784"/>
        <end position="798"/>
    </location>
</feature>
<gene>
    <name evidence="2" type="ORF">VE01_09011</name>
</gene>
<evidence type="ECO:0000313" key="3">
    <source>
        <dbReference type="Proteomes" id="UP000091956"/>
    </source>
</evidence>
<feature type="compositionally biased region" description="Basic and acidic residues" evidence="1">
    <location>
        <begin position="109"/>
        <end position="125"/>
    </location>
</feature>
<feature type="compositionally biased region" description="Polar residues" evidence="1">
    <location>
        <begin position="192"/>
        <end position="204"/>
    </location>
</feature>
<feature type="compositionally biased region" description="Polar residues" evidence="1">
    <location>
        <begin position="555"/>
        <end position="568"/>
    </location>
</feature>
<accession>A0A1B8GB78</accession>
<proteinExistence type="predicted"/>
<name>A0A1B8GB78_9PEZI</name>
<feature type="compositionally biased region" description="Basic and acidic residues" evidence="1">
    <location>
        <begin position="627"/>
        <end position="637"/>
    </location>
</feature>
<feature type="region of interest" description="Disordered" evidence="1">
    <location>
        <begin position="509"/>
        <end position="810"/>
    </location>
</feature>
<feature type="compositionally biased region" description="Acidic residues" evidence="1">
    <location>
        <begin position="322"/>
        <end position="332"/>
    </location>
</feature>
<dbReference type="OrthoDB" id="3941134at2759"/>
<keyword evidence="3" id="KW-1185">Reference proteome</keyword>
<feature type="compositionally biased region" description="Pro residues" evidence="1">
    <location>
        <begin position="607"/>
        <end position="626"/>
    </location>
</feature>
<reference evidence="2 3" key="1">
    <citation type="submission" date="2016-03" db="EMBL/GenBank/DDBJ databases">
        <title>Comparative genomics of Pseudogymnoascus destructans, the fungus causing white-nose syndrome of bats.</title>
        <authorList>
            <person name="Palmer J.M."/>
            <person name="Drees K.P."/>
            <person name="Foster J.T."/>
            <person name="Lindner D.L."/>
        </authorList>
    </citation>
    <scope>NUCLEOTIDE SEQUENCE [LARGE SCALE GENOMIC DNA]</scope>
    <source>
        <strain evidence="2 3">UAMH 10579</strain>
    </source>
</reference>
<evidence type="ECO:0000256" key="1">
    <source>
        <dbReference type="SAM" id="MobiDB-lite"/>
    </source>
</evidence>
<feature type="compositionally biased region" description="Polar residues" evidence="1">
    <location>
        <begin position="719"/>
        <end position="735"/>
    </location>
</feature>
<feature type="compositionally biased region" description="Low complexity" evidence="1">
    <location>
        <begin position="543"/>
        <end position="554"/>
    </location>
</feature>